<evidence type="ECO:0000313" key="1">
    <source>
        <dbReference type="EMBL" id="XFD38864.1"/>
    </source>
</evidence>
<protein>
    <submittedName>
        <fullName evidence="1">DUF1273 domain-containing protein</fullName>
    </submittedName>
</protein>
<name>A0ACD5DBZ9_9LACO</name>
<keyword evidence="2" id="KW-1185">Reference proteome</keyword>
<organism evidence="1 2">
    <name type="scientific">Lentilactobacillus terminaliae</name>
    <dbReference type="NCBI Taxonomy" id="3003483"/>
    <lineage>
        <taxon>Bacteria</taxon>
        <taxon>Bacillati</taxon>
        <taxon>Bacillota</taxon>
        <taxon>Bacilli</taxon>
        <taxon>Lactobacillales</taxon>
        <taxon>Lactobacillaceae</taxon>
        <taxon>Lentilactobacillus</taxon>
    </lineage>
</organism>
<evidence type="ECO:0000313" key="2">
    <source>
        <dbReference type="Proteomes" id="UP001149860"/>
    </source>
</evidence>
<dbReference type="Proteomes" id="UP001149860">
    <property type="component" value="Chromosome"/>
</dbReference>
<reference evidence="1" key="1">
    <citation type="submission" date="2024-08" db="EMBL/GenBank/DDBJ databases">
        <title>Lentilactobacillus sp. nov., isolated from tree bark.</title>
        <authorList>
            <person name="Phuengjayaem S."/>
            <person name="Tanasupawat S."/>
        </authorList>
    </citation>
    <scope>NUCLEOTIDE SEQUENCE</scope>
    <source>
        <strain evidence="1">SPB1-3</strain>
    </source>
</reference>
<proteinExistence type="predicted"/>
<sequence>MSRLWVTGYRGYELGIFDNKDKKKEVIDYVLKQEIITAIESGVDWIITGGQMGIEQWTIQAANELKEEYPGEFRTAMILPFKEFGSNWNEVNQAMYNQTKLMADFTAEVSNLPYQSPKQLKNYQEFMISHTDSALLVYDLDNPGKTQYDYNRIKEFADKHPYPLKMISFDDLQNSADEYFESLNNGFQDE</sequence>
<gene>
    <name evidence="1" type="ORF">O0236_005365</name>
</gene>
<accession>A0ACD5DBZ9</accession>
<dbReference type="EMBL" id="CP168151">
    <property type="protein sequence ID" value="XFD38864.1"/>
    <property type="molecule type" value="Genomic_DNA"/>
</dbReference>